<reference evidence="5" key="1">
    <citation type="submission" date="2016-10" db="EMBL/GenBank/DDBJ databases">
        <authorList>
            <person name="Varghese N."/>
            <person name="Submissions S."/>
        </authorList>
    </citation>
    <scope>NUCLEOTIDE SEQUENCE [LARGE SCALE GENOMIC DNA]</scope>
    <source>
        <strain evidence="5">CGMCC 1.3703</strain>
    </source>
</reference>
<name>A0A1H0JSW0_HALAD</name>
<evidence type="ECO:0000259" key="3">
    <source>
        <dbReference type="PROSITE" id="PS51494"/>
    </source>
</evidence>
<accession>A0A1H0JSW0</accession>
<dbReference type="InterPro" id="IPR009003">
    <property type="entry name" value="Peptidase_S1_PA"/>
</dbReference>
<evidence type="ECO:0000313" key="5">
    <source>
        <dbReference type="Proteomes" id="UP000198860"/>
    </source>
</evidence>
<keyword evidence="2" id="KW-0472">Membrane</keyword>
<dbReference type="STRING" id="240303.SAMN05421677_105120"/>
<keyword evidence="5" id="KW-1185">Reference proteome</keyword>
<dbReference type="Pfam" id="PF05580">
    <property type="entry name" value="Peptidase_S55"/>
    <property type="match status" value="1"/>
</dbReference>
<dbReference type="Gene3D" id="2.30.42.10">
    <property type="match status" value="1"/>
</dbReference>
<dbReference type="NCBIfam" id="TIGR02860">
    <property type="entry name" value="spore_IV_B"/>
    <property type="match status" value="1"/>
</dbReference>
<dbReference type="SUPFAM" id="SSF50156">
    <property type="entry name" value="PDZ domain-like"/>
    <property type="match status" value="1"/>
</dbReference>
<keyword evidence="1" id="KW-0720">Serine protease</keyword>
<dbReference type="GO" id="GO:0008236">
    <property type="term" value="F:serine-type peptidase activity"/>
    <property type="evidence" value="ECO:0007669"/>
    <property type="project" value="UniProtKB-KW"/>
</dbReference>
<feature type="domain" description="Peptidase S55" evidence="3">
    <location>
        <begin position="246"/>
        <end position="485"/>
    </location>
</feature>
<dbReference type="AlphaFoldDB" id="A0A1H0JSW0"/>
<gene>
    <name evidence="4" type="ORF">SAMN05421677_105120</name>
</gene>
<evidence type="ECO:0000256" key="1">
    <source>
        <dbReference type="ARBA" id="ARBA00022825"/>
    </source>
</evidence>
<dbReference type="PROSITE" id="PS51494">
    <property type="entry name" value="SPOIVB"/>
    <property type="match status" value="1"/>
</dbReference>
<organism evidence="4 5">
    <name type="scientific">Halobacillus aidingensis</name>
    <dbReference type="NCBI Taxonomy" id="240303"/>
    <lineage>
        <taxon>Bacteria</taxon>
        <taxon>Bacillati</taxon>
        <taxon>Bacillota</taxon>
        <taxon>Bacilli</taxon>
        <taxon>Bacillales</taxon>
        <taxon>Bacillaceae</taxon>
        <taxon>Halobacillus</taxon>
    </lineage>
</organism>
<proteinExistence type="predicted"/>
<evidence type="ECO:0000313" key="4">
    <source>
        <dbReference type="EMBL" id="SDO46777.1"/>
    </source>
</evidence>
<dbReference type="EMBL" id="FNIZ01000005">
    <property type="protein sequence ID" value="SDO46777.1"/>
    <property type="molecule type" value="Genomic_DNA"/>
</dbReference>
<feature type="transmembrane region" description="Helical" evidence="2">
    <location>
        <begin position="78"/>
        <end position="98"/>
    </location>
</feature>
<keyword evidence="2" id="KW-0812">Transmembrane</keyword>
<keyword evidence="1" id="KW-0378">Hydrolase</keyword>
<keyword evidence="2" id="KW-1133">Transmembrane helix</keyword>
<dbReference type="InterPro" id="IPR036034">
    <property type="entry name" value="PDZ_sf"/>
</dbReference>
<dbReference type="SUPFAM" id="SSF50494">
    <property type="entry name" value="Trypsin-like serine proteases"/>
    <property type="match status" value="1"/>
</dbReference>
<evidence type="ECO:0000256" key="2">
    <source>
        <dbReference type="SAM" id="Phobius"/>
    </source>
</evidence>
<sequence length="488" mass="54216">MDVTSIRFFYLYYSLLKIPFYIPIFTYTLENVSTQGKGYYNYCDYARLKIPVEDHIISKPFSWYWSDKECEPVKDQQTFKYICGSVLLLFMLILPLIAPVHDYLSIPTDVKISASNDSEVFSDFEDTEALTAFSSTDDHQVFYEFAGVPLKKTDVTQMRDIRLIPGGQSVGVELHTKGVLVVGHHLVNGERETKKSPGEEADVLVGDILLEGNGQELNSMEKLSSIVKESGEAEKPIELKIKRGKEIISTSLTPVFNAQEKEYQIGLYIRDSAAGIGTMTFYDPETKKYGALGHVISDMDTKKPIEIHEGTIVRSHVTSIEKGSQGIPGEKKAKFSLRDDRLGTITKNTPFGIFGELDGDMKNETYPKGVPVGFAEEVEEGPAQIMTVLDGEEMQTFDVEIVSNMPKKSAVTKGMIVKITDPELLDKTGGIVQGMSGSPIIQNGKIIGAVTHVFVNDPTSGYGVHIEWMLQEAGIEIYEDNINKQKAS</sequence>
<keyword evidence="1" id="KW-0645">Protease</keyword>
<dbReference type="InterPro" id="IPR008763">
    <property type="entry name" value="Peptidase_S55"/>
</dbReference>
<dbReference type="InterPro" id="IPR014219">
    <property type="entry name" value="SpoIVB"/>
</dbReference>
<protein>
    <submittedName>
        <fullName evidence="4">Stage IV sporulation protein B</fullName>
    </submittedName>
</protein>
<dbReference type="Proteomes" id="UP000198860">
    <property type="component" value="Unassembled WGS sequence"/>
</dbReference>